<evidence type="ECO:0000313" key="1">
    <source>
        <dbReference type="EMBL" id="CAJ2671645.1"/>
    </source>
</evidence>
<proteinExistence type="predicted"/>
<accession>A0ACB0LSX9</accession>
<keyword evidence="2" id="KW-1185">Reference proteome</keyword>
<dbReference type="Proteomes" id="UP001177021">
    <property type="component" value="Unassembled WGS sequence"/>
</dbReference>
<sequence length="95" mass="10726">MAQQFMQVSVLQFPIDKTDINLALNPKLNEDPGPIDNYVLYDQVNHVSLAVWDGQCWSYSRLNIGQPKFNQDPDSNCFPLCLNGKGKVLVGRNVM</sequence>
<organism evidence="1 2">
    <name type="scientific">Trifolium pratense</name>
    <name type="common">Red clover</name>
    <dbReference type="NCBI Taxonomy" id="57577"/>
    <lineage>
        <taxon>Eukaryota</taxon>
        <taxon>Viridiplantae</taxon>
        <taxon>Streptophyta</taxon>
        <taxon>Embryophyta</taxon>
        <taxon>Tracheophyta</taxon>
        <taxon>Spermatophyta</taxon>
        <taxon>Magnoliopsida</taxon>
        <taxon>eudicotyledons</taxon>
        <taxon>Gunneridae</taxon>
        <taxon>Pentapetalae</taxon>
        <taxon>rosids</taxon>
        <taxon>fabids</taxon>
        <taxon>Fabales</taxon>
        <taxon>Fabaceae</taxon>
        <taxon>Papilionoideae</taxon>
        <taxon>50 kb inversion clade</taxon>
        <taxon>NPAAA clade</taxon>
        <taxon>Hologalegina</taxon>
        <taxon>IRL clade</taxon>
        <taxon>Trifolieae</taxon>
        <taxon>Trifolium</taxon>
    </lineage>
</organism>
<name>A0ACB0LSX9_TRIPR</name>
<protein>
    <submittedName>
        <fullName evidence="1">Uncharacterized protein</fullName>
    </submittedName>
</protein>
<evidence type="ECO:0000313" key="2">
    <source>
        <dbReference type="Proteomes" id="UP001177021"/>
    </source>
</evidence>
<reference evidence="1" key="1">
    <citation type="submission" date="2023-10" db="EMBL/GenBank/DDBJ databases">
        <authorList>
            <person name="Rodriguez Cubillos JULIANA M."/>
            <person name="De Vega J."/>
        </authorList>
    </citation>
    <scope>NUCLEOTIDE SEQUENCE</scope>
</reference>
<dbReference type="EMBL" id="CASHSV030000615">
    <property type="protein sequence ID" value="CAJ2671645.1"/>
    <property type="molecule type" value="Genomic_DNA"/>
</dbReference>
<comment type="caution">
    <text evidence="1">The sequence shown here is derived from an EMBL/GenBank/DDBJ whole genome shotgun (WGS) entry which is preliminary data.</text>
</comment>
<gene>
    <name evidence="1" type="ORF">MILVUS5_LOCUS35439</name>
</gene>